<dbReference type="OrthoDB" id="5584477at2759"/>
<organism evidence="6 7">
    <name type="scientific">Fusarium redolens</name>
    <dbReference type="NCBI Taxonomy" id="48865"/>
    <lineage>
        <taxon>Eukaryota</taxon>
        <taxon>Fungi</taxon>
        <taxon>Dikarya</taxon>
        <taxon>Ascomycota</taxon>
        <taxon>Pezizomycotina</taxon>
        <taxon>Sordariomycetes</taxon>
        <taxon>Hypocreomycetidae</taxon>
        <taxon>Hypocreales</taxon>
        <taxon>Nectriaceae</taxon>
        <taxon>Fusarium</taxon>
        <taxon>Fusarium redolens species complex</taxon>
    </lineage>
</organism>
<dbReference type="GO" id="GO:0004674">
    <property type="term" value="F:protein serine/threonine kinase activity"/>
    <property type="evidence" value="ECO:0007669"/>
    <property type="project" value="UniProtKB-EC"/>
</dbReference>
<comment type="catalytic activity">
    <reaction evidence="2">
        <text>L-threonyl-[protein] + ATP = O-phospho-L-threonyl-[protein] + ADP + H(+)</text>
        <dbReference type="Rhea" id="RHEA:46608"/>
        <dbReference type="Rhea" id="RHEA-COMP:11060"/>
        <dbReference type="Rhea" id="RHEA-COMP:11605"/>
        <dbReference type="ChEBI" id="CHEBI:15378"/>
        <dbReference type="ChEBI" id="CHEBI:30013"/>
        <dbReference type="ChEBI" id="CHEBI:30616"/>
        <dbReference type="ChEBI" id="CHEBI:61977"/>
        <dbReference type="ChEBI" id="CHEBI:456216"/>
        <dbReference type="EC" id="2.7.11.1"/>
    </reaction>
</comment>
<feature type="compositionally biased region" description="Low complexity" evidence="4">
    <location>
        <begin position="483"/>
        <end position="492"/>
    </location>
</feature>
<dbReference type="Gene3D" id="1.10.510.10">
    <property type="entry name" value="Transferase(Phosphotransferase) domain 1"/>
    <property type="match status" value="1"/>
</dbReference>
<dbReference type="AlphaFoldDB" id="A0A9P9G190"/>
<dbReference type="InterPro" id="IPR040976">
    <property type="entry name" value="Pkinase_fungal"/>
</dbReference>
<dbReference type="GeneID" id="70226216"/>
<dbReference type="Pfam" id="PF17667">
    <property type="entry name" value="Pkinase_fungal"/>
    <property type="match status" value="1"/>
</dbReference>
<accession>A0A9P9G190</accession>
<sequence length="806" mass="91123">MRNKSQSKAIEDNPIGNGLDAFRASFDSICEGAGISSTPNALDKFAQEDLQNIILVLVSALQILPASRLLRANNAAITSDDFDLDSIKSLLKSALASEPDALIWDRAYDAVAESTPPPRPIASSLQQTPWLRNTSSFANSSEHRKYVDDVLKEDLGSMYVGVRHFHDAYFGGVAGLDAPRVNQTHQHRRRPLAQPNKPIQGSTGERKLDIGFVKDMSAGKDSRCRWSQILVPGELKSNPSADKASMAWLDLGRYAREVLVAQNTRRFVLGFTICGSLMRVWAFDRLGGIASEQFDINKDGRQFVSTILGFLWMNEKQLGFDPTIMTANGERFIEVNRNGSTERIIIDEVMQRAPCIAGRATTCWKAHPEGRPEMLLVIKDSWQYPERDEEGELLREATDKGVVNVARYYHHETVQIDGADDDIRNNVRRGLDITQAANYRPERPIRRNNVVSGTSREGRGSTSASRKRSSSQAGAPLPSSKRSCSVSSTMVTSSLPNRVHRRVILRDYGMPIYKASSRSALLAAFERCIEGHESLHKAGFLHRDISVNNLMINEDDDNPSWPSFLIDLDLAIKESREAASGAKGKTGTRAFMAIGALLGEQHSFMHDLESFFWVLFWICIHYDGPDKSRTVSQFDKWNYADMEELAKLKLGTVTKESIFVATMTNNFTAYYNPLIPLLNGLRKIVFPRDKPWEREDDKLYTRLRKILRNDWEAYSQPRAVWETPHRPTIFTIAALVGPRRQFFRMYVCLEPQLSTLVRWLAIDTQRRWDKVIFKKGFDVQDIDKLAEEVVGKILRQLERQYSVGEI</sequence>
<dbReference type="Proteomes" id="UP000720189">
    <property type="component" value="Unassembled WGS sequence"/>
</dbReference>
<dbReference type="SUPFAM" id="SSF56112">
    <property type="entry name" value="Protein kinase-like (PK-like)"/>
    <property type="match status" value="1"/>
</dbReference>
<evidence type="ECO:0000313" key="6">
    <source>
        <dbReference type="EMBL" id="KAH7231289.1"/>
    </source>
</evidence>
<dbReference type="RefSeq" id="XP_046043398.1">
    <property type="nucleotide sequence ID" value="XM_046196262.1"/>
</dbReference>
<evidence type="ECO:0000259" key="5">
    <source>
        <dbReference type="Pfam" id="PF17667"/>
    </source>
</evidence>
<dbReference type="EC" id="2.7.11.1" evidence="1"/>
<comment type="catalytic activity">
    <reaction evidence="3">
        <text>L-seryl-[protein] + ATP = O-phospho-L-seryl-[protein] + ADP + H(+)</text>
        <dbReference type="Rhea" id="RHEA:17989"/>
        <dbReference type="Rhea" id="RHEA-COMP:9863"/>
        <dbReference type="Rhea" id="RHEA-COMP:11604"/>
        <dbReference type="ChEBI" id="CHEBI:15378"/>
        <dbReference type="ChEBI" id="CHEBI:29999"/>
        <dbReference type="ChEBI" id="CHEBI:30616"/>
        <dbReference type="ChEBI" id="CHEBI:83421"/>
        <dbReference type="ChEBI" id="CHEBI:456216"/>
        <dbReference type="EC" id="2.7.11.1"/>
    </reaction>
</comment>
<reference evidence="6" key="1">
    <citation type="journal article" date="2021" name="Nat. Commun.">
        <title>Genetic determinants of endophytism in the Arabidopsis root mycobiome.</title>
        <authorList>
            <person name="Mesny F."/>
            <person name="Miyauchi S."/>
            <person name="Thiergart T."/>
            <person name="Pickel B."/>
            <person name="Atanasova L."/>
            <person name="Karlsson M."/>
            <person name="Huettel B."/>
            <person name="Barry K.W."/>
            <person name="Haridas S."/>
            <person name="Chen C."/>
            <person name="Bauer D."/>
            <person name="Andreopoulos W."/>
            <person name="Pangilinan J."/>
            <person name="LaButti K."/>
            <person name="Riley R."/>
            <person name="Lipzen A."/>
            <person name="Clum A."/>
            <person name="Drula E."/>
            <person name="Henrissat B."/>
            <person name="Kohler A."/>
            <person name="Grigoriev I.V."/>
            <person name="Martin F.M."/>
            <person name="Hacquard S."/>
        </authorList>
    </citation>
    <scope>NUCLEOTIDE SEQUENCE</scope>
    <source>
        <strain evidence="6">MPI-CAGE-AT-0023</strain>
    </source>
</reference>
<dbReference type="InterPro" id="IPR011009">
    <property type="entry name" value="Kinase-like_dom_sf"/>
</dbReference>
<evidence type="ECO:0000256" key="3">
    <source>
        <dbReference type="ARBA" id="ARBA00048679"/>
    </source>
</evidence>
<feature type="compositionally biased region" description="Low complexity" evidence="4">
    <location>
        <begin position="452"/>
        <end position="475"/>
    </location>
</feature>
<comment type="caution">
    <text evidence="6">The sequence shown here is derived from an EMBL/GenBank/DDBJ whole genome shotgun (WGS) entry which is preliminary data.</text>
</comment>
<evidence type="ECO:0000256" key="2">
    <source>
        <dbReference type="ARBA" id="ARBA00047899"/>
    </source>
</evidence>
<evidence type="ECO:0000313" key="7">
    <source>
        <dbReference type="Proteomes" id="UP000720189"/>
    </source>
</evidence>
<dbReference type="EMBL" id="JAGMUX010000021">
    <property type="protein sequence ID" value="KAH7231289.1"/>
    <property type="molecule type" value="Genomic_DNA"/>
</dbReference>
<gene>
    <name evidence="6" type="ORF">BKA55DRAFT_598572</name>
</gene>
<proteinExistence type="predicted"/>
<feature type="region of interest" description="Disordered" evidence="4">
    <location>
        <begin position="434"/>
        <end position="492"/>
    </location>
</feature>
<evidence type="ECO:0000256" key="1">
    <source>
        <dbReference type="ARBA" id="ARBA00012513"/>
    </source>
</evidence>
<name>A0A9P9G190_FUSRE</name>
<dbReference type="PANTHER" id="PTHR38248:SF2">
    <property type="entry name" value="FUNK1 11"/>
    <property type="match status" value="1"/>
</dbReference>
<evidence type="ECO:0000256" key="4">
    <source>
        <dbReference type="SAM" id="MobiDB-lite"/>
    </source>
</evidence>
<dbReference type="PROSITE" id="PS00109">
    <property type="entry name" value="PROTEIN_KINASE_TYR"/>
    <property type="match status" value="1"/>
</dbReference>
<feature type="domain" description="Fungal-type protein kinase" evidence="5">
    <location>
        <begin position="207"/>
        <end position="619"/>
    </location>
</feature>
<feature type="region of interest" description="Disordered" evidence="4">
    <location>
        <begin position="183"/>
        <end position="204"/>
    </location>
</feature>
<dbReference type="InterPro" id="IPR008266">
    <property type="entry name" value="Tyr_kinase_AS"/>
</dbReference>
<protein>
    <recommendedName>
        <fullName evidence="1">non-specific serine/threonine protein kinase</fullName>
        <ecNumber evidence="1">2.7.11.1</ecNumber>
    </recommendedName>
</protein>
<dbReference type="PANTHER" id="PTHR38248">
    <property type="entry name" value="FUNK1 6"/>
    <property type="match status" value="1"/>
</dbReference>
<keyword evidence="7" id="KW-1185">Reference proteome</keyword>